<proteinExistence type="inferred from homology"/>
<dbReference type="InterPro" id="IPR030678">
    <property type="entry name" value="Peptide/Ni-bd"/>
</dbReference>
<dbReference type="RefSeq" id="WP_273856194.1">
    <property type="nucleotide sequence ID" value="NZ_JAQRNC010000005.1"/>
</dbReference>
<comment type="similarity">
    <text evidence="2">Belongs to the bacterial solute-binding protein 5 family.</text>
</comment>
<comment type="subcellular location">
    <subcellularLocation>
        <location evidence="1">Cell envelope</location>
    </subcellularLocation>
</comment>
<feature type="domain" description="Solute-binding protein family 5" evidence="6">
    <location>
        <begin position="71"/>
        <end position="437"/>
    </location>
</feature>
<dbReference type="Gene3D" id="3.10.105.10">
    <property type="entry name" value="Dipeptide-binding Protein, Domain 3"/>
    <property type="match status" value="1"/>
</dbReference>
<evidence type="ECO:0000259" key="6">
    <source>
        <dbReference type="Pfam" id="PF00496"/>
    </source>
</evidence>
<evidence type="ECO:0000256" key="3">
    <source>
        <dbReference type="ARBA" id="ARBA00022448"/>
    </source>
</evidence>
<feature type="signal peptide" evidence="5">
    <location>
        <begin position="1"/>
        <end position="21"/>
    </location>
</feature>
<dbReference type="PANTHER" id="PTHR30290">
    <property type="entry name" value="PERIPLASMIC BINDING COMPONENT OF ABC TRANSPORTER"/>
    <property type="match status" value="1"/>
</dbReference>
<evidence type="ECO:0000313" key="7">
    <source>
        <dbReference type="EMBL" id="MEQ9940135.1"/>
    </source>
</evidence>
<evidence type="ECO:0000313" key="8">
    <source>
        <dbReference type="Proteomes" id="UP001463408"/>
    </source>
</evidence>
<dbReference type="CDD" id="cd08512">
    <property type="entry name" value="PBP2_NikA_DppA_OppA_like_7"/>
    <property type="match status" value="1"/>
</dbReference>
<keyword evidence="8" id="KW-1185">Reference proteome</keyword>
<evidence type="ECO:0000256" key="5">
    <source>
        <dbReference type="SAM" id="SignalP"/>
    </source>
</evidence>
<dbReference type="Gene3D" id="3.40.190.10">
    <property type="entry name" value="Periplasmic binding protein-like II"/>
    <property type="match status" value="1"/>
</dbReference>
<comment type="caution">
    <text evidence="7">The sequence shown here is derived from an EMBL/GenBank/DDBJ whole genome shotgun (WGS) entry which is preliminary data.</text>
</comment>
<gene>
    <name evidence="7" type="ORF">ABRQ07_21440</name>
</gene>
<dbReference type="PIRSF" id="PIRSF002741">
    <property type="entry name" value="MppA"/>
    <property type="match status" value="1"/>
</dbReference>
<protein>
    <submittedName>
        <fullName evidence="7">ABC transporter substrate-binding protein</fullName>
    </submittedName>
</protein>
<sequence>MRKLLPLLIGAVLSYAPLSQAATPEDTLVVALSLDGIISFDPAESFETVSTSSLVDLYQGLVAEDRQDSRKLSPALASSWKPGNTEHSLIFTLKTDAQFASGNPVTVHDVIYSLTRAVKLNKTPVFILGELGWTPENIDAQFTQLSNNELEIRWISPIGHDLALRLLSAPVALVVDSKEVEKNAQNNDFGNGWLRTRSAGSGAYTLRNYVPQQAVVLEQNPHAQPAPLLKRVLLKGVAEAGSRRLLLEQGDVDVAYDLGADQFDALKTNANVQVKTFPSSLIYYLGFNTKDKTQPVLGNLALWEAARWLVDYEGIANQLLKGQFEVRQTFLPKGFDGALDTTPFRLDVDKAKSILQKAGIKPGTRFSVTIINQPPYTDIAQALQASFAKADIDLQIQPVTEADLWSKMRGRNFQSIFIYWGADYVDPNTNASTFAYNVPDGPKTLAWRVGWDIPELSKETRAAAAAGTSQQRSALYEKLQKTVQDSSPYVVTLQDHRLVALRKNIHGAHQGLGTYLLYFDQVSKK</sequence>
<evidence type="ECO:0000256" key="1">
    <source>
        <dbReference type="ARBA" id="ARBA00004196"/>
    </source>
</evidence>
<dbReference type="EMBL" id="JBEHEF010000034">
    <property type="protein sequence ID" value="MEQ9940135.1"/>
    <property type="molecule type" value="Genomic_DNA"/>
</dbReference>
<keyword evidence="4 5" id="KW-0732">Signal</keyword>
<accession>A0ABV1PG46</accession>
<dbReference type="Proteomes" id="UP001463408">
    <property type="component" value="Unassembled WGS sequence"/>
</dbReference>
<reference evidence="7 8" key="1">
    <citation type="submission" date="2024-06" db="EMBL/GenBank/DDBJ databases">
        <title>Pangenomics to understand the prophage dynamics in the radiating lineages of P. brasiliense.</title>
        <authorList>
            <person name="Pardeshi L.A."/>
            <person name="Van Duivenbode I."/>
            <person name="Jonkheer E.M."/>
            <person name="Pel M.J.C."/>
            <person name="Kupczok A."/>
            <person name="De Ridder D."/>
            <person name="Smit S."/>
            <person name="Van Der Lee T.J."/>
        </authorList>
    </citation>
    <scope>NUCLEOTIDE SEQUENCE [LARGE SCALE GENOMIC DNA]</scope>
    <source>
        <strain evidence="7 8">PD 8607</strain>
    </source>
</reference>
<dbReference type="PANTHER" id="PTHR30290:SF10">
    <property type="entry name" value="PERIPLASMIC OLIGOPEPTIDE-BINDING PROTEIN-RELATED"/>
    <property type="match status" value="1"/>
</dbReference>
<evidence type="ECO:0000256" key="2">
    <source>
        <dbReference type="ARBA" id="ARBA00005695"/>
    </source>
</evidence>
<dbReference type="Gene3D" id="3.90.76.10">
    <property type="entry name" value="Dipeptide-binding Protein, Domain 1"/>
    <property type="match status" value="1"/>
</dbReference>
<name>A0ABV1PG46_9GAMM</name>
<keyword evidence="3" id="KW-0813">Transport</keyword>
<dbReference type="Pfam" id="PF00496">
    <property type="entry name" value="SBP_bac_5"/>
    <property type="match status" value="1"/>
</dbReference>
<dbReference type="InterPro" id="IPR000914">
    <property type="entry name" value="SBP_5_dom"/>
</dbReference>
<dbReference type="InterPro" id="IPR039424">
    <property type="entry name" value="SBP_5"/>
</dbReference>
<organism evidence="7 8">
    <name type="scientific">Pectobacterium polonicum</name>
    <dbReference type="NCBI Taxonomy" id="2485124"/>
    <lineage>
        <taxon>Bacteria</taxon>
        <taxon>Pseudomonadati</taxon>
        <taxon>Pseudomonadota</taxon>
        <taxon>Gammaproteobacteria</taxon>
        <taxon>Enterobacterales</taxon>
        <taxon>Pectobacteriaceae</taxon>
        <taxon>Pectobacterium</taxon>
    </lineage>
</organism>
<feature type="chain" id="PRO_5045689044" evidence="5">
    <location>
        <begin position="22"/>
        <end position="525"/>
    </location>
</feature>
<dbReference type="SUPFAM" id="SSF53850">
    <property type="entry name" value="Periplasmic binding protein-like II"/>
    <property type="match status" value="1"/>
</dbReference>
<evidence type="ECO:0000256" key="4">
    <source>
        <dbReference type="ARBA" id="ARBA00022729"/>
    </source>
</evidence>